<dbReference type="EMBL" id="GGEC01007171">
    <property type="protein sequence ID" value="MBW87654.1"/>
    <property type="molecule type" value="Transcribed_RNA"/>
</dbReference>
<protein>
    <submittedName>
        <fullName evidence="1">Uncharacterized protein</fullName>
    </submittedName>
</protein>
<organism evidence="1">
    <name type="scientific">Rhizophora mucronata</name>
    <name type="common">Asiatic mangrove</name>
    <dbReference type="NCBI Taxonomy" id="61149"/>
    <lineage>
        <taxon>Eukaryota</taxon>
        <taxon>Viridiplantae</taxon>
        <taxon>Streptophyta</taxon>
        <taxon>Embryophyta</taxon>
        <taxon>Tracheophyta</taxon>
        <taxon>Spermatophyta</taxon>
        <taxon>Magnoliopsida</taxon>
        <taxon>eudicotyledons</taxon>
        <taxon>Gunneridae</taxon>
        <taxon>Pentapetalae</taxon>
        <taxon>rosids</taxon>
        <taxon>fabids</taxon>
        <taxon>Malpighiales</taxon>
        <taxon>Rhizophoraceae</taxon>
        <taxon>Rhizophora</taxon>
    </lineage>
</organism>
<proteinExistence type="predicted"/>
<accession>A0A2P2J2F1</accession>
<sequence>MRPGPSRALLLTSRAPASSLCTSRPLQGL</sequence>
<dbReference type="AlphaFoldDB" id="A0A2P2J2F1"/>
<evidence type="ECO:0000313" key="1">
    <source>
        <dbReference type="EMBL" id="MBW87654.1"/>
    </source>
</evidence>
<reference evidence="1" key="1">
    <citation type="submission" date="2018-02" db="EMBL/GenBank/DDBJ databases">
        <title>Rhizophora mucronata_Transcriptome.</title>
        <authorList>
            <person name="Meera S.P."/>
            <person name="Sreeshan A."/>
            <person name="Augustine A."/>
        </authorList>
    </citation>
    <scope>NUCLEOTIDE SEQUENCE</scope>
    <source>
        <tissue evidence="1">Leaf</tissue>
    </source>
</reference>
<name>A0A2P2J2F1_RHIMU</name>